<organism evidence="1 2">
    <name type="scientific">Trifolium pratense</name>
    <name type="common">Red clover</name>
    <dbReference type="NCBI Taxonomy" id="57577"/>
    <lineage>
        <taxon>Eukaryota</taxon>
        <taxon>Viridiplantae</taxon>
        <taxon>Streptophyta</taxon>
        <taxon>Embryophyta</taxon>
        <taxon>Tracheophyta</taxon>
        <taxon>Spermatophyta</taxon>
        <taxon>Magnoliopsida</taxon>
        <taxon>eudicotyledons</taxon>
        <taxon>Gunneridae</taxon>
        <taxon>Pentapetalae</taxon>
        <taxon>rosids</taxon>
        <taxon>fabids</taxon>
        <taxon>Fabales</taxon>
        <taxon>Fabaceae</taxon>
        <taxon>Papilionoideae</taxon>
        <taxon>50 kb inversion clade</taxon>
        <taxon>NPAAA clade</taxon>
        <taxon>Hologalegina</taxon>
        <taxon>IRL clade</taxon>
        <taxon>Trifolieae</taxon>
        <taxon>Trifolium</taxon>
    </lineage>
</organism>
<reference evidence="1 2" key="2">
    <citation type="journal article" date="2017" name="Front. Plant Sci.">
        <title>Gene Classification and Mining of Molecular Markers Useful in Red Clover (Trifolium pratense) Breeding.</title>
        <authorList>
            <person name="Istvanek J."/>
            <person name="Dluhosova J."/>
            <person name="Dluhos P."/>
            <person name="Patkova L."/>
            <person name="Nedelnik J."/>
            <person name="Repkova J."/>
        </authorList>
    </citation>
    <scope>NUCLEOTIDE SEQUENCE [LARGE SCALE GENOMIC DNA]</scope>
    <source>
        <strain evidence="2">cv. Tatra</strain>
        <tissue evidence="1">Young leaves</tissue>
    </source>
</reference>
<sequence length="66" mass="7356">MADDQSYEEAIAELTKLLSEKADLGGVAAAKIKQLTTELVAVKSNSFNPDERIRNGFVHFKNEKFQ</sequence>
<accession>A0A2K3MVR1</accession>
<reference evidence="1 2" key="1">
    <citation type="journal article" date="2014" name="Am. J. Bot.">
        <title>Genome assembly and annotation for red clover (Trifolium pratense; Fabaceae).</title>
        <authorList>
            <person name="Istvanek J."/>
            <person name="Jaros M."/>
            <person name="Krenek A."/>
            <person name="Repkova J."/>
        </authorList>
    </citation>
    <scope>NUCLEOTIDE SEQUENCE [LARGE SCALE GENOMIC DNA]</scope>
    <source>
        <strain evidence="2">cv. Tatra</strain>
        <tissue evidence="1">Young leaves</tissue>
    </source>
</reference>
<evidence type="ECO:0000313" key="1">
    <source>
        <dbReference type="EMBL" id="PNX94911.1"/>
    </source>
</evidence>
<dbReference type="Proteomes" id="UP000236291">
    <property type="component" value="Unassembled WGS sequence"/>
</dbReference>
<evidence type="ECO:0000313" key="2">
    <source>
        <dbReference type="Proteomes" id="UP000236291"/>
    </source>
</evidence>
<comment type="caution">
    <text evidence="1">The sequence shown here is derived from an EMBL/GenBank/DDBJ whole genome shotgun (WGS) entry which is preliminary data.</text>
</comment>
<dbReference type="EMBL" id="ASHM01012944">
    <property type="protein sequence ID" value="PNX94911.1"/>
    <property type="molecule type" value="Genomic_DNA"/>
</dbReference>
<dbReference type="STRING" id="57577.A0A2K3MVR1"/>
<gene>
    <name evidence="1" type="ORF">L195_g018093</name>
</gene>
<proteinExistence type="predicted"/>
<protein>
    <submittedName>
        <fullName evidence="1">Carbonic anhydrase chloroplastic-like</fullName>
    </submittedName>
</protein>
<name>A0A2K3MVR1_TRIPR</name>
<dbReference type="AlphaFoldDB" id="A0A2K3MVR1"/>